<feature type="domain" description="Oxidoreductase molybdopterin-binding" evidence="2">
    <location>
        <begin position="48"/>
        <end position="117"/>
    </location>
</feature>
<proteinExistence type="predicted"/>
<evidence type="ECO:0000313" key="3">
    <source>
        <dbReference type="EMBL" id="RTZ18375.1"/>
    </source>
</evidence>
<keyword evidence="4" id="KW-1185">Reference proteome</keyword>
<dbReference type="Proteomes" id="UP000268973">
    <property type="component" value="Unassembled WGS sequence"/>
</dbReference>
<organism evidence="3 4">
    <name type="scientific">Vibrio aquaticus</name>
    <dbReference type="NCBI Taxonomy" id="2496559"/>
    <lineage>
        <taxon>Bacteria</taxon>
        <taxon>Pseudomonadati</taxon>
        <taxon>Pseudomonadota</taxon>
        <taxon>Gammaproteobacteria</taxon>
        <taxon>Vibrionales</taxon>
        <taxon>Vibrionaceae</taxon>
        <taxon>Vibrio</taxon>
    </lineage>
</organism>
<evidence type="ECO:0000256" key="1">
    <source>
        <dbReference type="SAM" id="SignalP"/>
    </source>
</evidence>
<accession>A0A432D3B9</accession>
<dbReference type="OrthoDB" id="9798763at2"/>
<dbReference type="Pfam" id="PF00174">
    <property type="entry name" value="Oxidored_molyb"/>
    <property type="match status" value="1"/>
</dbReference>
<reference evidence="3 4" key="1">
    <citation type="submission" date="2018-12" db="EMBL/GenBank/DDBJ databases">
        <title>Vibrio sp. isolated from China Sea.</title>
        <authorList>
            <person name="Li Y."/>
        </authorList>
    </citation>
    <scope>NUCLEOTIDE SEQUENCE [LARGE SCALE GENOMIC DNA]</scope>
    <source>
        <strain evidence="3 4">BEI207</strain>
    </source>
</reference>
<dbReference type="InterPro" id="IPR000572">
    <property type="entry name" value="OxRdtase_Mopterin-bd_dom"/>
</dbReference>
<dbReference type="InterPro" id="IPR036374">
    <property type="entry name" value="OxRdtase_Mopterin-bd_sf"/>
</dbReference>
<evidence type="ECO:0000313" key="4">
    <source>
        <dbReference type="Proteomes" id="UP000268973"/>
    </source>
</evidence>
<dbReference type="EMBL" id="RXZH01000001">
    <property type="protein sequence ID" value="RTZ18375.1"/>
    <property type="molecule type" value="Genomic_DNA"/>
</dbReference>
<dbReference type="Gene3D" id="3.90.420.10">
    <property type="entry name" value="Oxidoreductase, molybdopterin-binding domain"/>
    <property type="match status" value="1"/>
</dbReference>
<evidence type="ECO:0000259" key="2">
    <source>
        <dbReference type="Pfam" id="PF00174"/>
    </source>
</evidence>
<dbReference type="RefSeq" id="WP_126573122.1">
    <property type="nucleotide sequence ID" value="NZ_RXZH01000001.1"/>
</dbReference>
<dbReference type="AlphaFoldDB" id="A0A432D3B9"/>
<sequence length="160" mass="18330">MFWLIISLLISISFQAHSSQLVIKQNAQTPITLGHEEIVSTLTPTQFSTHLPWFTGAKEFTGFTVTDLLAHFNIEDAFSVSFIALNDYAASSRIEDIVQYEPIVAYEVNGEKLKIRDKGPYWLIFNLDKYPEADNAVFHSQMVWQIDEILIHRHSDAEKN</sequence>
<dbReference type="SUPFAM" id="SSF56524">
    <property type="entry name" value="Oxidoreductase molybdopterin-binding domain"/>
    <property type="match status" value="1"/>
</dbReference>
<feature type="chain" id="PRO_5018972272" description="Oxidoreductase molybdopterin-binding domain-containing protein" evidence="1">
    <location>
        <begin position="19"/>
        <end position="160"/>
    </location>
</feature>
<keyword evidence="1" id="KW-0732">Signal</keyword>
<name>A0A432D3B9_9VIBR</name>
<feature type="signal peptide" evidence="1">
    <location>
        <begin position="1"/>
        <end position="18"/>
    </location>
</feature>
<gene>
    <name evidence="3" type="ORF">EJ063_05260</name>
</gene>
<comment type="caution">
    <text evidence="3">The sequence shown here is derived from an EMBL/GenBank/DDBJ whole genome shotgun (WGS) entry which is preliminary data.</text>
</comment>
<protein>
    <recommendedName>
        <fullName evidence="2">Oxidoreductase molybdopterin-binding domain-containing protein</fullName>
    </recommendedName>
</protein>